<dbReference type="AlphaFoldDB" id="A0A8J2NNJ3"/>
<proteinExistence type="predicted"/>
<keyword evidence="1" id="KW-0812">Transmembrane</keyword>
<reference evidence="2" key="1">
    <citation type="submission" date="2021-05" db="EMBL/GenBank/DDBJ databases">
        <authorList>
            <person name="Khan N."/>
        </authorList>
    </citation>
    <scope>NUCLEOTIDE SEQUENCE</scope>
</reference>
<evidence type="ECO:0000313" key="3">
    <source>
        <dbReference type="Proteomes" id="UP000693738"/>
    </source>
</evidence>
<evidence type="ECO:0000256" key="1">
    <source>
        <dbReference type="SAM" id="Phobius"/>
    </source>
</evidence>
<name>A0A8J2NNJ3_FUSEQ</name>
<comment type="caution">
    <text evidence="2">The sequence shown here is derived from an EMBL/GenBank/DDBJ whole genome shotgun (WGS) entry which is preliminary data.</text>
</comment>
<sequence>MSKNTGTIFRFGERNAPIANNPFGRPKPNIISIRLNIMPSNEYQQEILGLKKKQAELVAKVQALENGQRKGFFGTFLSLLWYAFVIIFVVAVVVSVGFLYEIMFTYLSTDENVFHEGIRELRRDFMQRRAARSSAFE</sequence>
<evidence type="ECO:0000313" key="2">
    <source>
        <dbReference type="EMBL" id="CAG7564744.1"/>
    </source>
</evidence>
<feature type="transmembrane region" description="Helical" evidence="1">
    <location>
        <begin position="79"/>
        <end position="100"/>
    </location>
</feature>
<keyword evidence="1" id="KW-0472">Membrane</keyword>
<keyword evidence="1" id="KW-1133">Transmembrane helix</keyword>
<dbReference type="EMBL" id="CAJSTJ010000172">
    <property type="protein sequence ID" value="CAG7564744.1"/>
    <property type="molecule type" value="Genomic_DNA"/>
</dbReference>
<accession>A0A8J2NNJ3</accession>
<dbReference type="Proteomes" id="UP000693738">
    <property type="component" value="Unassembled WGS sequence"/>
</dbReference>
<gene>
    <name evidence="2" type="ORF">FEQUK3_LOCUS10452</name>
</gene>
<organism evidence="2 3">
    <name type="scientific">Fusarium equiseti</name>
    <name type="common">Fusarium scirpi</name>
    <dbReference type="NCBI Taxonomy" id="61235"/>
    <lineage>
        <taxon>Eukaryota</taxon>
        <taxon>Fungi</taxon>
        <taxon>Dikarya</taxon>
        <taxon>Ascomycota</taxon>
        <taxon>Pezizomycotina</taxon>
        <taxon>Sordariomycetes</taxon>
        <taxon>Hypocreomycetidae</taxon>
        <taxon>Hypocreales</taxon>
        <taxon>Nectriaceae</taxon>
        <taxon>Fusarium</taxon>
        <taxon>Fusarium incarnatum-equiseti species complex</taxon>
    </lineage>
</organism>
<protein>
    <submittedName>
        <fullName evidence="2">Uncharacterized protein</fullName>
    </submittedName>
</protein>